<sequence>MTYCTKQDLIDRFGERELIQLTDRAAPPVSAIDDTVVARAIADATAFADGYIGKAYSLPLPTVPDVLTKLTCDVARYYLHFKGVDKDSPIQRAYDQALSYFRDVAKGVVQLIETDTGEVPPAPGGGQVQVVAPARVFSRQSLKGY</sequence>
<dbReference type="RefSeq" id="WP_156614778.1">
    <property type="nucleotide sequence ID" value="NZ_WPHR01000007.1"/>
</dbReference>
<organism evidence="1 2">
    <name type="scientific">Agrobacterium vitis</name>
    <name type="common">Rhizobium vitis</name>
    <dbReference type="NCBI Taxonomy" id="373"/>
    <lineage>
        <taxon>Bacteria</taxon>
        <taxon>Pseudomonadati</taxon>
        <taxon>Pseudomonadota</taxon>
        <taxon>Alphaproteobacteria</taxon>
        <taxon>Hyphomicrobiales</taxon>
        <taxon>Rhizobiaceae</taxon>
        <taxon>Rhizobium/Agrobacterium group</taxon>
        <taxon>Agrobacterium</taxon>
    </lineage>
</organism>
<dbReference type="AlphaFoldDB" id="A0A6L6VIV2"/>
<accession>A0A6L6VIV2</accession>
<reference evidence="1 2" key="1">
    <citation type="submission" date="2019-12" db="EMBL/GenBank/DDBJ databases">
        <title>Whole-genome sequencing of Allorhizobium vitis.</title>
        <authorList>
            <person name="Gan H.M."/>
            <person name="Szegedi E."/>
            <person name="Burr T."/>
            <person name="Savka M.A."/>
        </authorList>
    </citation>
    <scope>NUCLEOTIDE SEQUENCE [LARGE SCALE GENOMIC DNA]</scope>
    <source>
        <strain evidence="1 2">CG516</strain>
    </source>
</reference>
<proteinExistence type="predicted"/>
<dbReference type="EMBL" id="WPHR01000007">
    <property type="protein sequence ID" value="MUZ73342.1"/>
    <property type="molecule type" value="Genomic_DNA"/>
</dbReference>
<dbReference type="Pfam" id="PF07030">
    <property type="entry name" value="Phage_Mu_Gp36"/>
    <property type="match status" value="1"/>
</dbReference>
<protein>
    <submittedName>
        <fullName evidence="1">DUF1320 domain-containing protein</fullName>
    </submittedName>
</protein>
<dbReference type="InterPro" id="IPR009752">
    <property type="entry name" value="Phage_Mu_GpJ"/>
</dbReference>
<evidence type="ECO:0000313" key="1">
    <source>
        <dbReference type="EMBL" id="MUZ73342.1"/>
    </source>
</evidence>
<comment type="caution">
    <text evidence="1">The sequence shown here is derived from an EMBL/GenBank/DDBJ whole genome shotgun (WGS) entry which is preliminary data.</text>
</comment>
<gene>
    <name evidence="1" type="ORF">GOZ90_11680</name>
</gene>
<dbReference type="Proteomes" id="UP000477951">
    <property type="component" value="Unassembled WGS sequence"/>
</dbReference>
<name>A0A6L6VIV2_AGRVI</name>
<evidence type="ECO:0000313" key="2">
    <source>
        <dbReference type="Proteomes" id="UP000477951"/>
    </source>
</evidence>